<comment type="caution">
    <text evidence="2">The sequence shown here is derived from an EMBL/GenBank/DDBJ whole genome shotgun (WGS) entry which is preliminary data.</text>
</comment>
<dbReference type="Proteomes" id="UP001168990">
    <property type="component" value="Unassembled WGS sequence"/>
</dbReference>
<evidence type="ECO:0000313" key="3">
    <source>
        <dbReference type="Proteomes" id="UP001168990"/>
    </source>
</evidence>
<feature type="compositionally biased region" description="Basic residues" evidence="1">
    <location>
        <begin position="15"/>
        <end position="25"/>
    </location>
</feature>
<organism evidence="2 3">
    <name type="scientific">Microctonus aethiopoides</name>
    <dbReference type="NCBI Taxonomy" id="144406"/>
    <lineage>
        <taxon>Eukaryota</taxon>
        <taxon>Metazoa</taxon>
        <taxon>Ecdysozoa</taxon>
        <taxon>Arthropoda</taxon>
        <taxon>Hexapoda</taxon>
        <taxon>Insecta</taxon>
        <taxon>Pterygota</taxon>
        <taxon>Neoptera</taxon>
        <taxon>Endopterygota</taxon>
        <taxon>Hymenoptera</taxon>
        <taxon>Apocrita</taxon>
        <taxon>Ichneumonoidea</taxon>
        <taxon>Braconidae</taxon>
        <taxon>Euphorinae</taxon>
        <taxon>Microctonus</taxon>
    </lineage>
</organism>
<dbReference type="EMBL" id="JAQQBS010000002">
    <property type="protein sequence ID" value="KAK0171893.1"/>
    <property type="molecule type" value="Genomic_DNA"/>
</dbReference>
<feature type="compositionally biased region" description="Low complexity" evidence="1">
    <location>
        <begin position="113"/>
        <end position="123"/>
    </location>
</feature>
<reference evidence="2" key="1">
    <citation type="journal article" date="2023" name="bioRxiv">
        <title>Scaffold-level genome assemblies of two parasitoid biocontrol wasps reveal the parthenogenesis mechanism and an associated novel virus.</title>
        <authorList>
            <person name="Inwood S."/>
            <person name="Skelly J."/>
            <person name="Guhlin J."/>
            <person name="Harrop T."/>
            <person name="Goldson S."/>
            <person name="Dearden P."/>
        </authorList>
    </citation>
    <scope>NUCLEOTIDE SEQUENCE</scope>
    <source>
        <strain evidence="2">Irish</strain>
        <tissue evidence="2">Whole body</tissue>
    </source>
</reference>
<dbReference type="AlphaFoldDB" id="A0AA39KS51"/>
<proteinExistence type="predicted"/>
<gene>
    <name evidence="2" type="ORF">PV328_005285</name>
</gene>
<accession>A0AA39KS51</accession>
<reference evidence="2" key="2">
    <citation type="submission" date="2023-03" db="EMBL/GenBank/DDBJ databases">
        <authorList>
            <person name="Inwood S.N."/>
            <person name="Skelly J.G."/>
            <person name="Guhlin J."/>
            <person name="Harrop T.W.R."/>
            <person name="Goldson S.G."/>
            <person name="Dearden P.K."/>
        </authorList>
    </citation>
    <scope>NUCLEOTIDE SEQUENCE</scope>
    <source>
        <strain evidence="2">Irish</strain>
        <tissue evidence="2">Whole body</tissue>
    </source>
</reference>
<evidence type="ECO:0008006" key="4">
    <source>
        <dbReference type="Google" id="ProtNLM"/>
    </source>
</evidence>
<feature type="region of interest" description="Disordered" evidence="1">
    <location>
        <begin position="1"/>
        <end position="123"/>
    </location>
</feature>
<feature type="compositionally biased region" description="Low complexity" evidence="1">
    <location>
        <begin position="64"/>
        <end position="74"/>
    </location>
</feature>
<feature type="compositionally biased region" description="Basic and acidic residues" evidence="1">
    <location>
        <begin position="75"/>
        <end position="86"/>
    </location>
</feature>
<keyword evidence="3" id="KW-1185">Reference proteome</keyword>
<evidence type="ECO:0000313" key="2">
    <source>
        <dbReference type="EMBL" id="KAK0171893.1"/>
    </source>
</evidence>
<feature type="compositionally biased region" description="Basic residues" evidence="1">
    <location>
        <begin position="37"/>
        <end position="55"/>
    </location>
</feature>
<protein>
    <recommendedName>
        <fullName evidence="4">Luc7-like protein 3</fullName>
    </recommendedName>
</protein>
<evidence type="ECO:0000256" key="1">
    <source>
        <dbReference type="SAM" id="MobiDB-lite"/>
    </source>
</evidence>
<sequence>MARYSSDSDSDRSGKYRKKHYRRSRSSSSDSSDSSSHRKRSSKYSKSRRRHRSRSRSRDNQQRTSTSYKSSPGSSKDRNRYRDNKYKSRKSRSQSPDRNKKKVRSVSREKSTSRSSSSQSYVKTAVEKNTNIVGKDEFTIEPRIKESILEEINADSFTPKQFTSSAQNKDKKINKNILIDITAENIQMPPILNPPSIQDSIFHSSIIMDHDIRFDKWVKKLYNLRQKAIADVMSIVT</sequence>
<name>A0AA39KS51_9HYME</name>